<keyword evidence="1" id="KW-0812">Transmembrane</keyword>
<reference evidence="2 3" key="1">
    <citation type="submission" date="2020-07" db="EMBL/GenBank/DDBJ databases">
        <title>Genomic Encyclopedia of Type Strains, Phase III (KMG-III): the genomes of soil and plant-associated and newly described type strains.</title>
        <authorList>
            <person name="Whitman W."/>
        </authorList>
    </citation>
    <scope>NUCLEOTIDE SEQUENCE [LARGE SCALE GENOMIC DNA]</scope>
    <source>
        <strain evidence="2 3">DSM 11255</strain>
    </source>
</reference>
<dbReference type="InterPro" id="IPR023829">
    <property type="entry name" value="PGA_PgaD"/>
</dbReference>
<gene>
    <name evidence="2" type="ORF">HDG70_000432</name>
</gene>
<feature type="transmembrane region" description="Helical" evidence="1">
    <location>
        <begin position="20"/>
        <end position="49"/>
    </location>
</feature>
<sequence length="130" mass="15572">MKKDKFLKIKNSLRFMRNLILTFAAWTVILYLINNVIIAIGWFLISLLWKKELLIPQSMRYTVYTIFKIQIYAIAVFLTMILWAKYNYKNYFSKNKRKLESLNPDNSVTNLSWKEAVFDVNAQKIKEIIH</sequence>
<evidence type="ECO:0000256" key="1">
    <source>
        <dbReference type="SAM" id="Phobius"/>
    </source>
</evidence>
<dbReference type="Pfam" id="PF13994">
    <property type="entry name" value="PgaD"/>
    <property type="match status" value="1"/>
</dbReference>
<organism evidence="2 3">
    <name type="scientific">Carboxydothermus ferrireducens DSM 11255</name>
    <dbReference type="NCBI Taxonomy" id="1119529"/>
    <lineage>
        <taxon>Bacteria</taxon>
        <taxon>Bacillati</taxon>
        <taxon>Bacillota</taxon>
        <taxon>Clostridia</taxon>
        <taxon>Thermoanaerobacterales</taxon>
        <taxon>Thermoanaerobacteraceae</taxon>
        <taxon>Carboxydothermus</taxon>
    </lineage>
</organism>
<evidence type="ECO:0000313" key="3">
    <source>
        <dbReference type="Proteomes" id="UP000604066"/>
    </source>
</evidence>
<dbReference type="RefSeq" id="WP_028053066.1">
    <property type="nucleotide sequence ID" value="NZ_JACCBS010000001.1"/>
</dbReference>
<keyword evidence="3" id="KW-1185">Reference proteome</keyword>
<accession>A0ABX2R9B0</accession>
<name>A0ABX2R9B0_9THEO</name>
<evidence type="ECO:0000313" key="2">
    <source>
        <dbReference type="EMBL" id="NYE56726.1"/>
    </source>
</evidence>
<keyword evidence="1" id="KW-1133">Transmembrane helix</keyword>
<comment type="caution">
    <text evidence="2">The sequence shown here is derived from an EMBL/GenBank/DDBJ whole genome shotgun (WGS) entry which is preliminary data.</text>
</comment>
<proteinExistence type="predicted"/>
<dbReference type="EMBL" id="JACCBS010000001">
    <property type="protein sequence ID" value="NYE56726.1"/>
    <property type="molecule type" value="Genomic_DNA"/>
</dbReference>
<dbReference type="Proteomes" id="UP000604066">
    <property type="component" value="Unassembled WGS sequence"/>
</dbReference>
<protein>
    <submittedName>
        <fullName evidence="2">Poly-beta-1,6-N-acetyl-D-glucosamine biosynthesis protein PgaD</fullName>
    </submittedName>
</protein>
<keyword evidence="1" id="KW-0472">Membrane</keyword>
<feature type="transmembrane region" description="Helical" evidence="1">
    <location>
        <begin position="69"/>
        <end position="88"/>
    </location>
</feature>